<name>A0A0V8JBZ6_9BACL</name>
<dbReference type="RefSeq" id="WP_061968574.1">
    <property type="nucleotide sequence ID" value="NZ_FMAV01000001.1"/>
</dbReference>
<keyword evidence="1" id="KW-1133">Transmembrane helix</keyword>
<dbReference type="EMBL" id="LNQN01000001">
    <property type="protein sequence ID" value="KSU84671.1"/>
    <property type="molecule type" value="Genomic_DNA"/>
</dbReference>
<gene>
    <name evidence="2" type="ORF">AS030_03810</name>
</gene>
<comment type="caution">
    <text evidence="2">The sequence shown here is derived from an EMBL/GenBank/DDBJ whole genome shotgun (WGS) entry which is preliminary data.</text>
</comment>
<sequence>MQSLLLKIISIPLILLLCTFWFEGVSFNKPLPFLIITIILAPLAVLMEYIFLPRLPFWLTFIADFVLSYLLVYVISSFMAGAYVSLWGAFLIALAYSLVELLIHKQIVSDHMRHSYS</sequence>
<feature type="transmembrane region" description="Helical" evidence="1">
    <location>
        <begin position="5"/>
        <end position="25"/>
    </location>
</feature>
<accession>A0A0V8JBZ6</accession>
<dbReference type="AlphaFoldDB" id="A0A0V8JBZ6"/>
<protein>
    <submittedName>
        <fullName evidence="2">Uncharacterized protein</fullName>
    </submittedName>
</protein>
<dbReference type="Pfam" id="PF10710">
    <property type="entry name" value="DUF2512"/>
    <property type="match status" value="1"/>
</dbReference>
<evidence type="ECO:0000313" key="2">
    <source>
        <dbReference type="EMBL" id="KSU84671.1"/>
    </source>
</evidence>
<dbReference type="InterPro" id="IPR019649">
    <property type="entry name" value="DUF2512"/>
</dbReference>
<dbReference type="OrthoDB" id="2967303at2"/>
<keyword evidence="3" id="KW-1185">Reference proteome</keyword>
<dbReference type="Proteomes" id="UP000054099">
    <property type="component" value="Unassembled WGS sequence"/>
</dbReference>
<organism evidence="2 3">
    <name type="scientific">Fictibacillus enclensis</name>
    <dbReference type="NCBI Taxonomy" id="1017270"/>
    <lineage>
        <taxon>Bacteria</taxon>
        <taxon>Bacillati</taxon>
        <taxon>Bacillota</taxon>
        <taxon>Bacilli</taxon>
        <taxon>Bacillales</taxon>
        <taxon>Fictibacillaceae</taxon>
        <taxon>Fictibacillus</taxon>
    </lineage>
</organism>
<keyword evidence="1" id="KW-0472">Membrane</keyword>
<feature type="transmembrane region" description="Helical" evidence="1">
    <location>
        <begin position="82"/>
        <end position="103"/>
    </location>
</feature>
<feature type="transmembrane region" description="Helical" evidence="1">
    <location>
        <begin position="57"/>
        <end position="76"/>
    </location>
</feature>
<reference evidence="2 3" key="1">
    <citation type="journal article" date="2014" name="Antonie Van Leeuwenhoek">
        <title>Fictibacillus enclensis sp. nov., isolated from marine sediment.</title>
        <authorList>
            <person name="Dastager S.G."/>
            <person name="Mawlankar R."/>
            <person name="Srinivasan K."/>
            <person name="Tang S.K."/>
            <person name="Lee J.C."/>
            <person name="Ramana V.V."/>
            <person name="Shouche Y.S."/>
        </authorList>
    </citation>
    <scope>NUCLEOTIDE SEQUENCE [LARGE SCALE GENOMIC DNA]</scope>
    <source>
        <strain evidence="2 3">NIO-1003</strain>
    </source>
</reference>
<feature type="transmembrane region" description="Helical" evidence="1">
    <location>
        <begin position="31"/>
        <end position="50"/>
    </location>
</feature>
<proteinExistence type="predicted"/>
<evidence type="ECO:0000313" key="3">
    <source>
        <dbReference type="Proteomes" id="UP000054099"/>
    </source>
</evidence>
<evidence type="ECO:0000256" key="1">
    <source>
        <dbReference type="SAM" id="Phobius"/>
    </source>
</evidence>
<keyword evidence="1" id="KW-0812">Transmembrane</keyword>